<feature type="compositionally biased region" description="Polar residues" evidence="2">
    <location>
        <begin position="823"/>
        <end position="835"/>
    </location>
</feature>
<protein>
    <submittedName>
        <fullName evidence="4">Protein PRRC2C</fullName>
    </submittedName>
</protein>
<feature type="compositionally biased region" description="Basic and acidic residues" evidence="2">
    <location>
        <begin position="896"/>
        <end position="921"/>
    </location>
</feature>
<dbReference type="Proteomes" id="UP000054721">
    <property type="component" value="Unassembled WGS sequence"/>
</dbReference>
<feature type="region of interest" description="Disordered" evidence="2">
    <location>
        <begin position="1908"/>
        <end position="2089"/>
    </location>
</feature>
<evidence type="ECO:0000313" key="4">
    <source>
        <dbReference type="EMBL" id="KRZ61709.1"/>
    </source>
</evidence>
<evidence type="ECO:0000256" key="1">
    <source>
        <dbReference type="ARBA" id="ARBA00022553"/>
    </source>
</evidence>
<sequence>MIFKIINPAELQYIYYDRGVYRLLKPFLLVIVLDFQSRKSCYAHYYRSVSFLKSGDQKNCYVVSSKANMHLQFHKYSVSRLLSKTQLICFLFCNVPEALGGSRRKKKHSNMLKNRILQSDFYLDIKEVVKTLHFEQSSFIMSGLSGKSVYDKSNSSGSNKGKFRTVNISNLYSGKSLLPSKSLGSAKHGLQSLGKATAIARRMPPPANLPSLKSESSGQDLSVAIVPSGVSGWGQNEGTGNDSFKPVQGFTASVDQDIHRPTGSSSVLTLNSSVSPAIEAQGSGKAGVSSVGGPGWNTRTNSTEMKAPPMRGFAISQSAQEFPSLESPQQKPQPGKAGLSLRPQMLCLFLTHTEAGSWKSGGGWALKESDQVGDFEDNTCESAMENVIHLQRSNSYSRTMMNLSSSPYPPASMYLSRSGVLPFGQSVSNHGSFLANLLNQQQQQQQPQQQQRNFTMPFDSFSNSMQRSKAEASFTSRSEKSSASNVGNSGSGRSGVEGSSNNNWKIRSSPVVDPFVNAEREKHETGSPSTVASWSQEIESTKQRSSSNWSESESDRRDSHQQALFDPNKFNEAESDDHDEQRSIQDSRQECNRDRYAVATAMGTGKHDPSVVGSPSNRTVVQHRPKANVAFRHEERRMPQPPAANYIGQHFHSGSYGELAEEYNCQQMQDPLGDRHSQQRRHVGHQTSMSSNGTMDMADDYAFSMNPAPDSCYRENFDYEYELETHPSNYARIPERKVLQPRMQREARHVSGREMFYQDDMQLHSNSGRYVMNSPRGEPMGMFSGYESPESTKRQNYDLLPESCNSNNSRNRTQGSKRRSAAGSGQSLTNRTYRSSKLDKRQEYSSSARGGGGGGGATSEGRFGGQQHSDDFTRNAEEQQQGSTSRRNPRSMQSEKNADVLKQGEKMESGGKNIWEQRKERLDRDTKTDLLTMKMENLSLDISATGGGSGRQSSLKYEESKFAVHDNRGRLEFFSTRHMQESIGRNVKDSSRKGINSRISRVHRTQSQQDTWCFLIEEGHQSKDQQRLQRNKDRSSKQQQQHGADRVFVRECLHRTSRSATTVQTAGSGGRRNSEDSGRRRMSTKSDSVELQRADDLISSTATAVGGGESNEHQSEQQKRLNYRTSAGGRAYRSSAGGSHSGKTSSRTTTDGRAVRGHIYRRTFERTRAPNTSGNKSSNTASVNYSAGSNNTETSLEKWEESLSENSEHDVVVDGQLRQKSNAHQRSRLDGSYKQQKRRVGFGRTGASRQGSSSRYAKSNALHGNQAFVPKNGQVASHQTTSAKAANSSQRLDGRELGDMHRDGENSAPKSDELATAEITTKDKGAVEKCHRDTTSIGTTVSGRSTTANTTTTTATVESNRQDGFEELSLKKERRRKDEDSTLSDRPANDRQHQRPRQSGGNSTKLRTNSKRTGNHARKGRGDRGASDFSGKAYSGNPNPMQWTSMTLGTPDTCFMPMYDDCTTPLVNTAGGVSLGSLGDDSSRLPSKTGVEIWGAPDPVPFSGARSSHASKSVPGADSSKMKIDFKLDQTADCKGNNPVTDELSEKIASVKKVWEQSEASAHIGKEVEATTLNEPAECASGYACVGDHPSLERNDRTDCNMELSAVVAAVAGGGAGGGGGGGGGGVVTNAQGMTTKLEAPNVAMVRPQQLLIESYGQHIDPHLESHYTANSAPVFYESSRTASYGHVPLNMKPAGCDFSTAAQLAINGQQHLARNLIGNGNPASYSQQASSVLNFHSNIAAFDTSIMNWLRPPAADATAYLTAAASSDSNAAAMFLGPLNEMRSNPGASAVSHPAAAPYAAINAPQHQTSSLFHHHHHHHHHHQHAQSRSSTSPMLLWPDPNSSMFSQSPHLGVVGSATQAPHAPVVGCAAGGTASAQNASSQLMNCFQQAAHQSFQANHGTAVIPPGGGHSLFGNMPTSNRQNTNVDPTKQQQPTASRGQSSYAGFGPPNQMHNPVAAAGGGGGSSGGSGYMWSGNVPQSQVRVKRETSNFNPTIGPPSQANPKGSSSSQLKTTPTMASSKLTNNAVSAGSGSKKNSLTKRSNVASTGNTSGAGNHTNSNNSNSGNNHRSSNIGSGGNGNGSSSGDLLQQMDKFINSDDVVVVVEEQQRQIASLDENKLIETQKLRDAEVTVAGF</sequence>
<evidence type="ECO:0000256" key="2">
    <source>
        <dbReference type="SAM" id="MobiDB-lite"/>
    </source>
</evidence>
<name>A0A0V1LQF3_9BILA</name>
<feature type="compositionally biased region" description="Polar residues" evidence="2">
    <location>
        <begin position="526"/>
        <end position="538"/>
    </location>
</feature>
<feature type="compositionally biased region" description="Polar residues" evidence="2">
    <location>
        <begin position="1918"/>
        <end position="1945"/>
    </location>
</feature>
<feature type="compositionally biased region" description="Gly residues" evidence="2">
    <location>
        <begin position="1961"/>
        <end position="1972"/>
    </location>
</feature>
<feature type="region of interest" description="Disordered" evidence="2">
    <location>
        <begin position="456"/>
        <end position="591"/>
    </location>
</feature>
<accession>A0A0V1LQF3</accession>
<feature type="region of interest" description="Disordered" evidence="2">
    <location>
        <begin position="983"/>
        <end position="1003"/>
    </location>
</feature>
<feature type="compositionally biased region" description="Basic and acidic residues" evidence="2">
    <location>
        <begin position="868"/>
        <end position="877"/>
    </location>
</feature>
<feature type="compositionally biased region" description="Basic and acidic residues" evidence="2">
    <location>
        <begin position="1021"/>
        <end position="1036"/>
    </location>
</feature>
<feature type="compositionally biased region" description="Basic and acidic residues" evidence="2">
    <location>
        <begin position="1320"/>
        <end position="1334"/>
    </location>
</feature>
<dbReference type="EMBL" id="JYDW01000015">
    <property type="protein sequence ID" value="KRZ61709.1"/>
    <property type="molecule type" value="Genomic_DNA"/>
</dbReference>
<dbReference type="Pfam" id="PF07001">
    <property type="entry name" value="BAT2_N"/>
    <property type="match status" value="1"/>
</dbReference>
<feature type="compositionally biased region" description="Polar residues" evidence="2">
    <location>
        <begin position="1991"/>
        <end position="2047"/>
    </location>
</feature>
<gene>
    <name evidence="4" type="primary">PRRC2B</name>
    <name evidence="4" type="ORF">T02_10056</name>
</gene>
<comment type="caution">
    <text evidence="4">The sequence shown here is derived from an EMBL/GenBank/DDBJ whole genome shotgun (WGS) entry which is preliminary data.</text>
</comment>
<evidence type="ECO:0000313" key="5">
    <source>
        <dbReference type="Proteomes" id="UP000054721"/>
    </source>
</evidence>
<feature type="compositionally biased region" description="Basic and acidic residues" evidence="2">
    <location>
        <begin position="1195"/>
        <end position="1212"/>
    </location>
</feature>
<feature type="compositionally biased region" description="Polar residues" evidence="2">
    <location>
        <begin position="1169"/>
        <end position="1194"/>
    </location>
</feature>
<organism evidence="4 5">
    <name type="scientific">Trichinella nativa</name>
    <dbReference type="NCBI Taxonomy" id="6335"/>
    <lineage>
        <taxon>Eukaryota</taxon>
        <taxon>Metazoa</taxon>
        <taxon>Ecdysozoa</taxon>
        <taxon>Nematoda</taxon>
        <taxon>Enoplea</taxon>
        <taxon>Dorylaimia</taxon>
        <taxon>Trichinellida</taxon>
        <taxon>Trichinellidae</taxon>
        <taxon>Trichinella</taxon>
    </lineage>
</organism>
<dbReference type="PANTHER" id="PTHR14038:SF0">
    <property type="entry name" value="LP18708P"/>
    <property type="match status" value="1"/>
</dbReference>
<feature type="compositionally biased region" description="Polar residues" evidence="2">
    <location>
        <begin position="993"/>
        <end position="1003"/>
    </location>
</feature>
<feature type="compositionally biased region" description="Polar residues" evidence="2">
    <location>
        <begin position="1397"/>
        <end position="1407"/>
    </location>
</feature>
<keyword evidence="1" id="KW-0597">Phosphoprotein</keyword>
<feature type="compositionally biased region" description="Low complexity" evidence="2">
    <location>
        <begin position="1129"/>
        <end position="1142"/>
    </location>
</feature>
<dbReference type="PANTHER" id="PTHR14038">
    <property type="entry name" value="BAT2 HLA-B-ASSOCIATED TRANSCRIPT 2"/>
    <property type="match status" value="1"/>
</dbReference>
<dbReference type="STRING" id="6335.A0A0V1LQF3"/>
<dbReference type="InterPro" id="IPR033184">
    <property type="entry name" value="PRRC2"/>
</dbReference>
<feature type="compositionally biased region" description="Basic and acidic residues" evidence="2">
    <location>
        <begin position="1043"/>
        <end position="1054"/>
    </location>
</feature>
<keyword evidence="5" id="KW-1185">Reference proteome</keyword>
<dbReference type="InterPro" id="IPR009738">
    <property type="entry name" value="BAT2_N"/>
</dbReference>
<feature type="compositionally biased region" description="Polar residues" evidence="2">
    <location>
        <begin position="1274"/>
        <end position="1291"/>
    </location>
</feature>
<dbReference type="GO" id="GO:0030154">
    <property type="term" value="P:cell differentiation"/>
    <property type="evidence" value="ECO:0007669"/>
    <property type="project" value="TreeGrafter"/>
</dbReference>
<feature type="compositionally biased region" description="Basic and acidic residues" evidence="2">
    <location>
        <begin position="1292"/>
        <end position="1313"/>
    </location>
</feature>
<feature type="compositionally biased region" description="Basic residues" evidence="2">
    <location>
        <begin position="1408"/>
        <end position="1419"/>
    </location>
</feature>
<dbReference type="OrthoDB" id="1939715at2759"/>
<feature type="region of interest" description="Disordered" evidence="2">
    <location>
        <begin position="767"/>
        <end position="921"/>
    </location>
</feature>
<evidence type="ECO:0000259" key="3">
    <source>
        <dbReference type="Pfam" id="PF07001"/>
    </source>
</evidence>
<feature type="domain" description="BAT2 N-terminal" evidence="3">
    <location>
        <begin position="158"/>
        <end position="334"/>
    </location>
</feature>
<feature type="compositionally biased region" description="Gly residues" evidence="2">
    <location>
        <begin position="849"/>
        <end position="864"/>
    </location>
</feature>
<feature type="region of interest" description="Disordered" evidence="2">
    <location>
        <begin position="1813"/>
        <end position="1834"/>
    </location>
</feature>
<feature type="compositionally biased region" description="Polar residues" evidence="2">
    <location>
        <begin position="803"/>
        <end position="814"/>
    </location>
</feature>
<proteinExistence type="predicted"/>
<feature type="region of interest" description="Disordered" evidence="2">
    <location>
        <begin position="1129"/>
        <end position="1258"/>
    </location>
</feature>
<feature type="compositionally biased region" description="Basic and acidic residues" evidence="2">
    <location>
        <begin position="579"/>
        <end position="591"/>
    </location>
</feature>
<feature type="compositionally biased region" description="Low complexity" evidence="2">
    <location>
        <begin position="2048"/>
        <end position="2075"/>
    </location>
</feature>
<feature type="compositionally biased region" description="Basic residues" evidence="2">
    <location>
        <begin position="1814"/>
        <end position="1827"/>
    </location>
</feature>
<feature type="region of interest" description="Disordered" evidence="2">
    <location>
        <begin position="282"/>
        <end position="307"/>
    </location>
</feature>
<feature type="compositionally biased region" description="Low complexity" evidence="2">
    <location>
        <begin position="1339"/>
        <end position="1357"/>
    </location>
</feature>
<feature type="compositionally biased region" description="Polar residues" evidence="2">
    <location>
        <begin position="1247"/>
        <end position="1257"/>
    </location>
</feature>
<feature type="region of interest" description="Disordered" evidence="2">
    <location>
        <begin position="1021"/>
        <end position="1095"/>
    </location>
</feature>
<feature type="compositionally biased region" description="Polar residues" evidence="2">
    <location>
        <begin position="878"/>
        <end position="895"/>
    </location>
</feature>
<feature type="region of interest" description="Disordered" evidence="2">
    <location>
        <begin position="1274"/>
        <end position="1444"/>
    </location>
</feature>
<reference evidence="4 5" key="1">
    <citation type="submission" date="2015-05" db="EMBL/GenBank/DDBJ databases">
        <title>Evolution of Trichinella species and genotypes.</title>
        <authorList>
            <person name="Korhonen P.K."/>
            <person name="Edoardo P."/>
            <person name="Giuseppe L.R."/>
            <person name="Gasser R.B."/>
        </authorList>
    </citation>
    <scope>NUCLEOTIDE SEQUENCE [LARGE SCALE GENOMIC DNA]</scope>
    <source>
        <strain evidence="4">ISS10</strain>
    </source>
</reference>
<feature type="compositionally biased region" description="Basic and acidic residues" evidence="2">
    <location>
        <begin position="1360"/>
        <end position="1380"/>
    </location>
</feature>